<evidence type="ECO:0008006" key="3">
    <source>
        <dbReference type="Google" id="ProtNLM"/>
    </source>
</evidence>
<protein>
    <recommendedName>
        <fullName evidence="3">ADP-ribosylglycohydrolase family protein</fullName>
    </recommendedName>
</protein>
<dbReference type="Gene3D" id="1.10.4080.10">
    <property type="entry name" value="ADP-ribosylation/Crystallin J1"/>
    <property type="match status" value="1"/>
</dbReference>
<dbReference type="Proteomes" id="UP001157133">
    <property type="component" value="Unassembled WGS sequence"/>
</dbReference>
<comment type="caution">
    <text evidence="1">The sequence shown here is derived from an EMBL/GenBank/DDBJ whole genome shotgun (WGS) entry which is preliminary data.</text>
</comment>
<dbReference type="InterPro" id="IPR036705">
    <property type="entry name" value="Ribosyl_crysJ1_sf"/>
</dbReference>
<organism evidence="1 2">
    <name type="scientific">Thalassotalea eurytherma</name>
    <dbReference type="NCBI Taxonomy" id="1144278"/>
    <lineage>
        <taxon>Bacteria</taxon>
        <taxon>Pseudomonadati</taxon>
        <taxon>Pseudomonadota</taxon>
        <taxon>Gammaproteobacteria</taxon>
        <taxon>Alteromonadales</taxon>
        <taxon>Colwelliaceae</taxon>
        <taxon>Thalassotalea</taxon>
    </lineage>
</organism>
<proteinExistence type="predicted"/>
<dbReference type="InterPro" id="IPR005502">
    <property type="entry name" value="Ribosyl_crysJ1"/>
</dbReference>
<sequence length="392" mass="44956">MIYDYLSRLNLTSRCRLAITWCAALFVLLPSISYAKNESEPVLVISKSQYVEQLHGFWLGQNIANWTGLITEMDKVGTKETMPFYTDEDWKTPDLKAIWGEYVPHSSVIDFYIEPIGGVWGADDDTDIEYIYLHLLSQHKTPVLSAKQIQQGWLTHIYPEDEAPLFRKFPDSEAQKENFLWESNQRAHELMLDGVLPPATSNPKNNTKSQMIDAQLTTEFFGLLAPANPSIALKLSELPIAVSASDEAAEIARFYVVMHSLAISVDKSLTRKEQTQQLALKARKYLSNDKYPAKMFDEIWRHYRHNTDKNNWESTRDYIYHRYQLNSHDGYQYHDPFEAGINFAASLVSLFYGEGDIKRTIQIGTLTGWDSDNPTATWGGAFGVFIWLSSYY</sequence>
<evidence type="ECO:0000313" key="1">
    <source>
        <dbReference type="EMBL" id="GLX82385.1"/>
    </source>
</evidence>
<name>A0ABQ6H5E3_9GAMM</name>
<dbReference type="Pfam" id="PF03747">
    <property type="entry name" value="ADP_ribosyl_GH"/>
    <property type="match status" value="1"/>
</dbReference>
<gene>
    <name evidence="1" type="ORF">theurythT_18370</name>
</gene>
<keyword evidence="2" id="KW-1185">Reference proteome</keyword>
<dbReference type="EMBL" id="BSSU01000008">
    <property type="protein sequence ID" value="GLX82385.1"/>
    <property type="molecule type" value="Genomic_DNA"/>
</dbReference>
<evidence type="ECO:0000313" key="2">
    <source>
        <dbReference type="Proteomes" id="UP001157133"/>
    </source>
</evidence>
<reference evidence="1 2" key="1">
    <citation type="submission" date="2023-03" db="EMBL/GenBank/DDBJ databases">
        <title>Draft genome sequence of Thalassotalea eurytherma JCM 18482T.</title>
        <authorList>
            <person name="Sawabe T."/>
        </authorList>
    </citation>
    <scope>NUCLEOTIDE SEQUENCE [LARGE SCALE GENOMIC DNA]</scope>
    <source>
        <strain evidence="1 2">JCM 18482</strain>
    </source>
</reference>
<accession>A0ABQ6H5E3</accession>